<dbReference type="Gene3D" id="3.40.50.200">
    <property type="entry name" value="Peptidase S8/S53 domain"/>
    <property type="match status" value="1"/>
</dbReference>
<dbReference type="STRING" id="930128.SAMN05192532_102543"/>
<feature type="region of interest" description="Disordered" evidence="9">
    <location>
        <begin position="487"/>
        <end position="585"/>
    </location>
</feature>
<feature type="domain" description="SLH" evidence="10">
    <location>
        <begin position="579"/>
        <end position="641"/>
    </location>
</feature>
<keyword evidence="6 7" id="KW-0720">Serine protease</keyword>
<name>A0A1I2BW83_9BACI</name>
<organism evidence="11 12">
    <name type="scientific">Alteribacillus iranensis</name>
    <dbReference type="NCBI Taxonomy" id="930128"/>
    <lineage>
        <taxon>Bacteria</taxon>
        <taxon>Bacillati</taxon>
        <taxon>Bacillota</taxon>
        <taxon>Bacilli</taxon>
        <taxon>Bacillales</taxon>
        <taxon>Bacillaceae</taxon>
        <taxon>Alteribacillus</taxon>
    </lineage>
</organism>
<dbReference type="GO" id="GO:0006508">
    <property type="term" value="P:proteolysis"/>
    <property type="evidence" value="ECO:0007669"/>
    <property type="project" value="UniProtKB-KW"/>
</dbReference>
<dbReference type="PRINTS" id="PR00723">
    <property type="entry name" value="SUBTILISIN"/>
</dbReference>
<evidence type="ECO:0000256" key="2">
    <source>
        <dbReference type="ARBA" id="ARBA00022670"/>
    </source>
</evidence>
<dbReference type="CDD" id="cd07477">
    <property type="entry name" value="Peptidases_S8_Subtilisin_subset"/>
    <property type="match status" value="1"/>
</dbReference>
<dbReference type="PROSITE" id="PS00138">
    <property type="entry name" value="SUBTILASE_SER"/>
    <property type="match status" value="1"/>
</dbReference>
<feature type="compositionally biased region" description="Acidic residues" evidence="9">
    <location>
        <begin position="504"/>
        <end position="585"/>
    </location>
</feature>
<keyword evidence="3" id="KW-0479">Metal-binding</keyword>
<dbReference type="SUPFAM" id="SSF54897">
    <property type="entry name" value="Protease propeptides/inhibitors"/>
    <property type="match status" value="1"/>
</dbReference>
<dbReference type="PROSITE" id="PS51892">
    <property type="entry name" value="SUBTILASE"/>
    <property type="match status" value="1"/>
</dbReference>
<evidence type="ECO:0000256" key="3">
    <source>
        <dbReference type="ARBA" id="ARBA00022723"/>
    </source>
</evidence>
<feature type="active site" description="Charge relay system" evidence="7">
    <location>
        <position position="318"/>
    </location>
</feature>
<feature type="region of interest" description="Disordered" evidence="9">
    <location>
        <begin position="376"/>
        <end position="418"/>
    </location>
</feature>
<feature type="active site" description="Charge relay system" evidence="7">
    <location>
        <position position="160"/>
    </location>
</feature>
<dbReference type="PROSITE" id="PS00136">
    <property type="entry name" value="SUBTILASE_ASP"/>
    <property type="match status" value="1"/>
</dbReference>
<dbReference type="RefSeq" id="WP_091659246.1">
    <property type="nucleotide sequence ID" value="NZ_FONT01000002.1"/>
</dbReference>
<accession>A0A1I2BW83</accession>
<evidence type="ECO:0000313" key="12">
    <source>
        <dbReference type="Proteomes" id="UP000199516"/>
    </source>
</evidence>
<dbReference type="InterPro" id="IPR001119">
    <property type="entry name" value="SLH_dom"/>
</dbReference>
<evidence type="ECO:0000256" key="8">
    <source>
        <dbReference type="RuleBase" id="RU003355"/>
    </source>
</evidence>
<dbReference type="InterPro" id="IPR036852">
    <property type="entry name" value="Peptidase_S8/S53_dom_sf"/>
</dbReference>
<keyword evidence="2 7" id="KW-0645">Protease</keyword>
<dbReference type="GO" id="GO:0004252">
    <property type="term" value="F:serine-type endopeptidase activity"/>
    <property type="evidence" value="ECO:0007669"/>
    <property type="project" value="UniProtKB-UniRule"/>
</dbReference>
<reference evidence="11 12" key="1">
    <citation type="submission" date="2016-10" db="EMBL/GenBank/DDBJ databases">
        <authorList>
            <person name="de Groot N.N."/>
        </authorList>
    </citation>
    <scope>NUCLEOTIDE SEQUENCE [LARGE SCALE GENOMIC DNA]</scope>
    <source>
        <strain evidence="11 12">DSM 23995</strain>
    </source>
</reference>
<evidence type="ECO:0000256" key="9">
    <source>
        <dbReference type="SAM" id="MobiDB-lite"/>
    </source>
</evidence>
<comment type="similarity">
    <text evidence="1 7 8">Belongs to the peptidase S8 family.</text>
</comment>
<feature type="compositionally biased region" description="Acidic residues" evidence="9">
    <location>
        <begin position="389"/>
        <end position="416"/>
    </location>
</feature>
<dbReference type="InterPro" id="IPR023828">
    <property type="entry name" value="Peptidase_S8_Ser-AS"/>
</dbReference>
<dbReference type="EMBL" id="FONT01000002">
    <property type="protein sequence ID" value="SFE60337.1"/>
    <property type="molecule type" value="Genomic_DNA"/>
</dbReference>
<gene>
    <name evidence="11" type="ORF">SAMN05192532_102543</name>
</gene>
<evidence type="ECO:0000256" key="5">
    <source>
        <dbReference type="ARBA" id="ARBA00022801"/>
    </source>
</evidence>
<evidence type="ECO:0000259" key="10">
    <source>
        <dbReference type="PROSITE" id="PS51272"/>
    </source>
</evidence>
<dbReference type="InterPro" id="IPR015500">
    <property type="entry name" value="Peptidase_S8_subtilisin-rel"/>
</dbReference>
<dbReference type="PROSITE" id="PS51272">
    <property type="entry name" value="SLH"/>
    <property type="match status" value="3"/>
</dbReference>
<dbReference type="Gene3D" id="3.30.70.80">
    <property type="entry name" value="Peptidase S8 propeptide/proteinase inhibitor I9"/>
    <property type="match status" value="1"/>
</dbReference>
<evidence type="ECO:0000256" key="1">
    <source>
        <dbReference type="ARBA" id="ARBA00011073"/>
    </source>
</evidence>
<feature type="domain" description="SLH" evidence="10">
    <location>
        <begin position="700"/>
        <end position="761"/>
    </location>
</feature>
<dbReference type="AlphaFoldDB" id="A0A1I2BW83"/>
<evidence type="ECO:0000313" key="11">
    <source>
        <dbReference type="EMBL" id="SFE60337.1"/>
    </source>
</evidence>
<dbReference type="Pfam" id="PF00395">
    <property type="entry name" value="SLH"/>
    <property type="match status" value="3"/>
</dbReference>
<dbReference type="InterPro" id="IPR023827">
    <property type="entry name" value="Peptidase_S8_Asp-AS"/>
</dbReference>
<protein>
    <submittedName>
        <fullName evidence="11">S-layer homology domain-containing protein</fullName>
    </submittedName>
</protein>
<sequence>MFQKKVLHVLFGCAVVFSYPGAGLASDATVEDHTYLVGFEDEIDVNVIENSGGETGDIWDRIDAAEVEMTSSEAAWLSSQEDVEYVELNQTVEVSATPPLENWGLEHLDIPDAWDTGVTGEGIDVAVVDTGIESSHPSLNVTDGFSAVPGVTSYDDDNGHGTHAAGIIAANQPSAGLVGVAPDVNLYAVKVLDAVGRAPLSQVLSGIDWAIDQDVDVISMSFGTLTDSTTMQSMLDEAYEDGIIIAAAAGNRGEGTLPDGRVEYPARYDSTVAVGAVDTRNERAYFSATGEAIEIVAPGVNVVSTYKDSTYGALSGTSMAAPFVAGAFALLKEAYPEATAQELRSLLQDEAIDLGEPGRDPSYGYGLVQLPDLSEELEPNEDNDHPLDRDEESTEDPVEEEIEDNPIDEDPIETPDESTHIPAGVDARVVYENDSAAVHVFWNAPDQDDVTAHRIYRDGVLHQEVEHTTLFEDENVDPGTYEYKVTAIDADGNESEKSPPVEVVVEEETEDDESADDDSGNEDTEGEEEPDTGEEAPDQEAEDTDNGDAGSEDGQEEEDADRDSDEEDSSFSWPDELDDAPTFEDVDGDYWAAEPIQELSSRGIIQGSDGTFRPSESVRRGQALAMIGRMLEWQAEPVDTEFPDVDSDYFSSGYIHHAVEADYISGFSDGTFRPNNNVTRGQMAAILGSVFELDVSSVSATDRFIDVEESTTGYRAIAYLAEEGIVGGYDDGTYRPNEPLTRAQFASIFYELGEHLIDEDE</sequence>
<dbReference type="InterPro" id="IPR013783">
    <property type="entry name" value="Ig-like_fold"/>
</dbReference>
<dbReference type="PANTHER" id="PTHR43806">
    <property type="entry name" value="PEPTIDASE S8"/>
    <property type="match status" value="1"/>
</dbReference>
<dbReference type="PANTHER" id="PTHR43806:SF11">
    <property type="entry name" value="CEREVISIN-RELATED"/>
    <property type="match status" value="1"/>
</dbReference>
<dbReference type="InterPro" id="IPR037045">
    <property type="entry name" value="S8pro/Inhibitor_I9_sf"/>
</dbReference>
<evidence type="ECO:0000256" key="4">
    <source>
        <dbReference type="ARBA" id="ARBA00022729"/>
    </source>
</evidence>
<dbReference type="SUPFAM" id="SSF52743">
    <property type="entry name" value="Subtilisin-like"/>
    <property type="match status" value="1"/>
</dbReference>
<dbReference type="InterPro" id="IPR050131">
    <property type="entry name" value="Peptidase_S8_subtilisin-like"/>
</dbReference>
<feature type="domain" description="SLH" evidence="10">
    <location>
        <begin position="642"/>
        <end position="699"/>
    </location>
</feature>
<dbReference type="InterPro" id="IPR034202">
    <property type="entry name" value="Subtilisin_Carlsberg-like"/>
</dbReference>
<keyword evidence="5 7" id="KW-0378">Hydrolase</keyword>
<dbReference type="GO" id="GO:0046872">
    <property type="term" value="F:metal ion binding"/>
    <property type="evidence" value="ECO:0007669"/>
    <property type="project" value="UniProtKB-KW"/>
</dbReference>
<proteinExistence type="inferred from homology"/>
<dbReference type="Pfam" id="PF00082">
    <property type="entry name" value="Peptidase_S8"/>
    <property type="match status" value="1"/>
</dbReference>
<dbReference type="Gene3D" id="2.60.40.10">
    <property type="entry name" value="Immunoglobulins"/>
    <property type="match status" value="1"/>
</dbReference>
<dbReference type="OrthoDB" id="9798386at2"/>
<keyword evidence="12" id="KW-1185">Reference proteome</keyword>
<evidence type="ECO:0000256" key="6">
    <source>
        <dbReference type="ARBA" id="ARBA00022825"/>
    </source>
</evidence>
<evidence type="ECO:0000256" key="7">
    <source>
        <dbReference type="PROSITE-ProRule" id="PRU01240"/>
    </source>
</evidence>
<dbReference type="Proteomes" id="UP000199516">
    <property type="component" value="Unassembled WGS sequence"/>
</dbReference>
<feature type="active site" description="Charge relay system" evidence="7">
    <location>
        <position position="129"/>
    </location>
</feature>
<dbReference type="InterPro" id="IPR000209">
    <property type="entry name" value="Peptidase_S8/S53_dom"/>
</dbReference>
<keyword evidence="4" id="KW-0732">Signal</keyword>